<sequence>MGADQNIDWRMAAASALEWWRDAGIDALVDEAPRDWTAAPAVPVVVPEQRARVTAVAEPVVLPLPRTLEDFLTWRAGADAPEAEWRGDPIGASGDPSAGIMILTDVPDREDGESGSLFSGPVGRLFDRMLAAIGQSRDSVYLVPMCSKRPTAGRIAPEIEQRIVEVARHHVALVKPPRLLVLGNAPSRALTGMDVAHARGSLHPINLEDGMPAVTVDVVASFHPRLLLERPAEKARAWKDLQMLIAGLSA</sequence>
<keyword evidence="10" id="KW-1185">Reference proteome</keyword>
<name>A0A502FXC8_9SPHN</name>
<evidence type="ECO:0000256" key="4">
    <source>
        <dbReference type="ARBA" id="ARBA00022801"/>
    </source>
</evidence>
<reference evidence="9 10" key="1">
    <citation type="journal article" date="2019" name="Environ. Microbiol.">
        <title>Species interactions and distinct microbial communities in high Arctic permafrost affected cryosols are associated with the CH4 and CO2 gas fluxes.</title>
        <authorList>
            <person name="Altshuler I."/>
            <person name="Hamel J."/>
            <person name="Turney S."/>
            <person name="Magnuson E."/>
            <person name="Levesque R."/>
            <person name="Greer C."/>
            <person name="Whyte L.G."/>
        </authorList>
    </citation>
    <scope>NUCLEOTIDE SEQUENCE [LARGE SCALE GENOMIC DNA]</scope>
    <source>
        <strain evidence="9 10">E6.1</strain>
    </source>
</reference>
<gene>
    <name evidence="9" type="ORF">EAH76_04325</name>
</gene>
<keyword evidence="3" id="KW-0227">DNA damage</keyword>
<evidence type="ECO:0000256" key="3">
    <source>
        <dbReference type="ARBA" id="ARBA00022763"/>
    </source>
</evidence>
<dbReference type="PANTHER" id="PTHR33693:SF1">
    <property type="entry name" value="TYPE-4 URACIL-DNA GLYCOSYLASE"/>
    <property type="match status" value="1"/>
</dbReference>
<keyword evidence="4" id="KW-0378">Hydrolase</keyword>
<dbReference type="SUPFAM" id="SSF52141">
    <property type="entry name" value="Uracil-DNA glycosylase-like"/>
    <property type="match status" value="1"/>
</dbReference>
<dbReference type="GO" id="GO:0006281">
    <property type="term" value="P:DNA repair"/>
    <property type="evidence" value="ECO:0007669"/>
    <property type="project" value="UniProtKB-KW"/>
</dbReference>
<keyword evidence="6" id="KW-0411">Iron-sulfur</keyword>
<proteinExistence type="predicted"/>
<dbReference type="EMBL" id="RCZC01000002">
    <property type="protein sequence ID" value="TPG53942.1"/>
    <property type="molecule type" value="Genomic_DNA"/>
</dbReference>
<dbReference type="InterPro" id="IPR036895">
    <property type="entry name" value="Uracil-DNA_glycosylase-like_sf"/>
</dbReference>
<dbReference type="RefSeq" id="WP_140848592.1">
    <property type="nucleotide sequence ID" value="NZ_RCZC01000002.1"/>
</dbReference>
<protein>
    <submittedName>
        <fullName evidence="9">Uracil-DNA glycosylase</fullName>
    </submittedName>
</protein>
<organism evidence="9 10">
    <name type="scientific">Sphingomonas glacialis</name>
    <dbReference type="NCBI Taxonomy" id="658225"/>
    <lineage>
        <taxon>Bacteria</taxon>
        <taxon>Pseudomonadati</taxon>
        <taxon>Pseudomonadota</taxon>
        <taxon>Alphaproteobacteria</taxon>
        <taxon>Sphingomonadales</taxon>
        <taxon>Sphingomonadaceae</taxon>
        <taxon>Sphingomonas</taxon>
    </lineage>
</organism>
<keyword evidence="1" id="KW-0004">4Fe-4S</keyword>
<evidence type="ECO:0000313" key="9">
    <source>
        <dbReference type="EMBL" id="TPG53942.1"/>
    </source>
</evidence>
<dbReference type="AlphaFoldDB" id="A0A502FXC8"/>
<comment type="caution">
    <text evidence="9">The sequence shown here is derived from an EMBL/GenBank/DDBJ whole genome shotgun (WGS) entry which is preliminary data.</text>
</comment>
<dbReference type="GO" id="GO:0051539">
    <property type="term" value="F:4 iron, 4 sulfur cluster binding"/>
    <property type="evidence" value="ECO:0007669"/>
    <property type="project" value="UniProtKB-KW"/>
</dbReference>
<dbReference type="SMART" id="SM00986">
    <property type="entry name" value="UDG"/>
    <property type="match status" value="1"/>
</dbReference>
<dbReference type="PANTHER" id="PTHR33693">
    <property type="entry name" value="TYPE-5 URACIL-DNA GLYCOSYLASE"/>
    <property type="match status" value="1"/>
</dbReference>
<dbReference type="GO" id="GO:0046872">
    <property type="term" value="F:metal ion binding"/>
    <property type="evidence" value="ECO:0007669"/>
    <property type="project" value="UniProtKB-KW"/>
</dbReference>
<dbReference type="Gene3D" id="3.40.470.10">
    <property type="entry name" value="Uracil-DNA glycosylase-like domain"/>
    <property type="match status" value="1"/>
</dbReference>
<feature type="domain" description="Uracil-DNA glycosylase-like" evidence="8">
    <location>
        <begin position="90"/>
        <end position="242"/>
    </location>
</feature>
<dbReference type="OrthoDB" id="5290748at2"/>
<dbReference type="InterPro" id="IPR051536">
    <property type="entry name" value="UDG_Type-4/5"/>
</dbReference>
<evidence type="ECO:0000256" key="6">
    <source>
        <dbReference type="ARBA" id="ARBA00023014"/>
    </source>
</evidence>
<evidence type="ECO:0000256" key="5">
    <source>
        <dbReference type="ARBA" id="ARBA00023004"/>
    </source>
</evidence>
<dbReference type="Proteomes" id="UP000319931">
    <property type="component" value="Unassembled WGS sequence"/>
</dbReference>
<evidence type="ECO:0000256" key="2">
    <source>
        <dbReference type="ARBA" id="ARBA00022723"/>
    </source>
</evidence>
<dbReference type="SMART" id="SM00987">
    <property type="entry name" value="UreE_C"/>
    <property type="match status" value="1"/>
</dbReference>
<evidence type="ECO:0000313" key="10">
    <source>
        <dbReference type="Proteomes" id="UP000319931"/>
    </source>
</evidence>
<keyword evidence="5" id="KW-0408">Iron</keyword>
<keyword evidence="2" id="KW-0479">Metal-binding</keyword>
<evidence type="ECO:0000256" key="1">
    <source>
        <dbReference type="ARBA" id="ARBA00022485"/>
    </source>
</evidence>
<evidence type="ECO:0000256" key="7">
    <source>
        <dbReference type="ARBA" id="ARBA00023204"/>
    </source>
</evidence>
<dbReference type="CDD" id="cd10030">
    <property type="entry name" value="UDG-F4_TTUDGA_SPO1dp_like"/>
    <property type="match status" value="1"/>
</dbReference>
<dbReference type="InterPro" id="IPR005122">
    <property type="entry name" value="Uracil-DNA_glycosylase-like"/>
</dbReference>
<dbReference type="Pfam" id="PF03167">
    <property type="entry name" value="UDG"/>
    <property type="match status" value="1"/>
</dbReference>
<dbReference type="GO" id="GO:0097506">
    <property type="term" value="F:deaminated base DNA N-glycosylase activity"/>
    <property type="evidence" value="ECO:0007669"/>
    <property type="project" value="UniProtKB-ARBA"/>
</dbReference>
<evidence type="ECO:0000259" key="8">
    <source>
        <dbReference type="SMART" id="SM00986"/>
    </source>
</evidence>
<keyword evidence="7" id="KW-0234">DNA repair</keyword>
<accession>A0A502FXC8</accession>